<comment type="caution">
    <text evidence="1">The sequence shown here is derived from an EMBL/GenBank/DDBJ whole genome shotgun (WGS) entry which is preliminary data.</text>
</comment>
<proteinExistence type="predicted"/>
<dbReference type="EMBL" id="JAYMYR010000009">
    <property type="protein sequence ID" value="KAK7342969.1"/>
    <property type="molecule type" value="Genomic_DNA"/>
</dbReference>
<organism evidence="1 2">
    <name type="scientific">Phaseolus coccineus</name>
    <name type="common">Scarlet runner bean</name>
    <name type="synonym">Phaseolus multiflorus</name>
    <dbReference type="NCBI Taxonomy" id="3886"/>
    <lineage>
        <taxon>Eukaryota</taxon>
        <taxon>Viridiplantae</taxon>
        <taxon>Streptophyta</taxon>
        <taxon>Embryophyta</taxon>
        <taxon>Tracheophyta</taxon>
        <taxon>Spermatophyta</taxon>
        <taxon>Magnoliopsida</taxon>
        <taxon>eudicotyledons</taxon>
        <taxon>Gunneridae</taxon>
        <taxon>Pentapetalae</taxon>
        <taxon>rosids</taxon>
        <taxon>fabids</taxon>
        <taxon>Fabales</taxon>
        <taxon>Fabaceae</taxon>
        <taxon>Papilionoideae</taxon>
        <taxon>50 kb inversion clade</taxon>
        <taxon>NPAAA clade</taxon>
        <taxon>indigoferoid/millettioid clade</taxon>
        <taxon>Phaseoleae</taxon>
        <taxon>Phaseolus</taxon>
    </lineage>
</organism>
<dbReference type="AlphaFoldDB" id="A0AAN9LYQ4"/>
<name>A0AAN9LYQ4_PHACN</name>
<gene>
    <name evidence="1" type="ORF">VNO80_25928</name>
</gene>
<evidence type="ECO:0000313" key="2">
    <source>
        <dbReference type="Proteomes" id="UP001374584"/>
    </source>
</evidence>
<sequence>MREGVTTEVEVELAEAMVVVGWAEIFRIRVFIIALYQPIQNCIQGRSIVQKLNCNEDHILTYGHSDYFHWDWK</sequence>
<evidence type="ECO:0000313" key="1">
    <source>
        <dbReference type="EMBL" id="KAK7342969.1"/>
    </source>
</evidence>
<keyword evidence="2" id="KW-1185">Reference proteome</keyword>
<dbReference type="Proteomes" id="UP001374584">
    <property type="component" value="Unassembled WGS sequence"/>
</dbReference>
<protein>
    <submittedName>
        <fullName evidence="1">Uncharacterized protein</fullName>
    </submittedName>
</protein>
<accession>A0AAN9LYQ4</accession>
<reference evidence="1 2" key="1">
    <citation type="submission" date="2024-01" db="EMBL/GenBank/DDBJ databases">
        <title>The genomes of 5 underutilized Papilionoideae crops provide insights into root nodulation and disease resistanc.</title>
        <authorList>
            <person name="Jiang F."/>
        </authorList>
    </citation>
    <scope>NUCLEOTIDE SEQUENCE [LARGE SCALE GENOMIC DNA]</scope>
    <source>
        <strain evidence="1">JINMINGXINNONG_FW02</strain>
        <tissue evidence="1">Leaves</tissue>
    </source>
</reference>